<dbReference type="InterPro" id="IPR052210">
    <property type="entry name" value="LysM1-like"/>
</dbReference>
<organism evidence="6 7">
    <name type="scientific">Trichophyton interdigitale (strain MR816)</name>
    <dbReference type="NCBI Taxonomy" id="1215338"/>
    <lineage>
        <taxon>Eukaryota</taxon>
        <taxon>Fungi</taxon>
        <taxon>Dikarya</taxon>
        <taxon>Ascomycota</taxon>
        <taxon>Pezizomycotina</taxon>
        <taxon>Eurotiomycetes</taxon>
        <taxon>Eurotiomycetidae</taxon>
        <taxon>Onygenales</taxon>
        <taxon>Arthrodermataceae</taxon>
        <taxon>Trichophyton</taxon>
    </lineage>
</organism>
<feature type="domain" description="LysM" evidence="5">
    <location>
        <begin position="225"/>
        <end position="270"/>
    </location>
</feature>
<dbReference type="SUPFAM" id="SSF54106">
    <property type="entry name" value="LysM domain"/>
    <property type="match status" value="2"/>
</dbReference>
<feature type="domain" description="LysM" evidence="5">
    <location>
        <begin position="358"/>
        <end position="404"/>
    </location>
</feature>
<dbReference type="AlphaFoldDB" id="A0A059J6Z7"/>
<keyword evidence="2" id="KW-0843">Virulence</keyword>
<keyword evidence="4" id="KW-0732">Signal</keyword>
<keyword evidence="7" id="KW-1185">Reference proteome</keyword>
<feature type="compositionally biased region" description="Low complexity" evidence="3">
    <location>
        <begin position="427"/>
        <end position="440"/>
    </location>
</feature>
<keyword evidence="1" id="KW-0147">Chitin-binding</keyword>
<dbReference type="PROSITE" id="PS51782">
    <property type="entry name" value="LYSM"/>
    <property type="match status" value="3"/>
</dbReference>
<dbReference type="EMBL" id="AOKY01000314">
    <property type="protein sequence ID" value="KDB23232.1"/>
    <property type="molecule type" value="Genomic_DNA"/>
</dbReference>
<sequence>MAPSFSIFSMLSLGVVVFCFSAAVLAQQVPKYILPYELYGLSKECLAVVNTTVTSCPSWLPTHAGLREPTVNVLSEERIGILCETSCFADLKKLRTSIQAACANDVMVPPWNIAYPATFMVDRYIYAVSLSCLKDKQSGRYCDIMVAEWRNETAGADDHACSFCWLGLEQIQLSSPFGYSDADAADFSSMTSSCSAEGYSYATPTKYAINSTSAAPAASPTCTGSWYNIQEDDTCVVISGAHNVSTYNLIQENALDVGCFSLHQRERLCLPQQCKTHQLALRENCSSLTESLNITMAQLLAWNPMISPLCTNLASWRGWYLCASSPTRTIPVREGGSLITAVPVPTNAQPETNSNCGQWYQVGAGDDCSKISLKFGISLKDFYFLNPQVNHKCENLWLNYSYCVRPVGDIGTYTGYPISTPLVTFTRPSPTSTSASPTRTEVWTPAPSPLAPGTIEGCYLYENAYDEESASDASLNLCWWWAANGEVDIQEFLAWNPSLLNEDCHLKPGYRYCIRRWKDRPTLPHVYCSEPNPRFIPSPSIPQSECTCYLLTDKTDKKYLSCSEIPGFTTLSLSELRALNPWIEQDCKENTFTSRLSEDGYLQLCLERSGSGTISTTSSTPMPTSLPPSAPTQPGAAKNCNKWHVVSEGDNCWSISQKYGISLDDFLLWNPGVGKDCSALWLNYGVCIGV</sequence>
<protein>
    <recommendedName>
        <fullName evidence="5">LysM domain-containing protein</fullName>
    </recommendedName>
</protein>
<evidence type="ECO:0000256" key="3">
    <source>
        <dbReference type="SAM" id="MobiDB-lite"/>
    </source>
</evidence>
<evidence type="ECO:0000313" key="7">
    <source>
        <dbReference type="Proteomes" id="UP000024533"/>
    </source>
</evidence>
<name>A0A059J6Z7_TRIIM</name>
<dbReference type="CDD" id="cd00118">
    <property type="entry name" value="LysM"/>
    <property type="match status" value="2"/>
</dbReference>
<feature type="chain" id="PRO_5001579367" description="LysM domain-containing protein" evidence="4">
    <location>
        <begin position="27"/>
        <end position="690"/>
    </location>
</feature>
<dbReference type="OrthoDB" id="4182065at2759"/>
<feature type="region of interest" description="Disordered" evidence="3">
    <location>
        <begin position="612"/>
        <end position="635"/>
    </location>
</feature>
<feature type="region of interest" description="Disordered" evidence="3">
    <location>
        <begin position="427"/>
        <end position="446"/>
    </location>
</feature>
<evidence type="ECO:0000256" key="1">
    <source>
        <dbReference type="ARBA" id="ARBA00022669"/>
    </source>
</evidence>
<dbReference type="SMART" id="SM00257">
    <property type="entry name" value="LysM"/>
    <property type="match status" value="3"/>
</dbReference>
<accession>A0A059J6Z7</accession>
<gene>
    <name evidence="6" type="ORF">H109_04881</name>
</gene>
<dbReference type="Pfam" id="PF01476">
    <property type="entry name" value="LysM"/>
    <property type="match status" value="2"/>
</dbReference>
<feature type="signal peptide" evidence="4">
    <location>
        <begin position="1"/>
        <end position="26"/>
    </location>
</feature>
<dbReference type="InterPro" id="IPR018392">
    <property type="entry name" value="LysM"/>
</dbReference>
<feature type="compositionally biased region" description="Low complexity" evidence="3">
    <location>
        <begin position="612"/>
        <end position="623"/>
    </location>
</feature>
<dbReference type="STRING" id="1215338.A0A059J6Z7"/>
<evidence type="ECO:0000313" key="6">
    <source>
        <dbReference type="EMBL" id="KDB23232.1"/>
    </source>
</evidence>
<evidence type="ECO:0000256" key="4">
    <source>
        <dbReference type="SAM" id="SignalP"/>
    </source>
</evidence>
<dbReference type="HOGENOM" id="CLU_010591_5_0_1"/>
<dbReference type="GO" id="GO:0008061">
    <property type="term" value="F:chitin binding"/>
    <property type="evidence" value="ECO:0007669"/>
    <property type="project" value="UniProtKB-KW"/>
</dbReference>
<dbReference type="Gene3D" id="3.10.350.10">
    <property type="entry name" value="LysM domain"/>
    <property type="match status" value="3"/>
</dbReference>
<dbReference type="Proteomes" id="UP000024533">
    <property type="component" value="Unassembled WGS sequence"/>
</dbReference>
<dbReference type="OMA" id="CKEWHIV"/>
<reference evidence="6 7" key="1">
    <citation type="submission" date="2014-02" db="EMBL/GenBank/DDBJ databases">
        <title>The Genome Sequence of Trichophyton interdigitale MR816.</title>
        <authorList>
            <consortium name="The Broad Institute Genomics Platform"/>
            <person name="Cuomo C.A."/>
            <person name="White T.C."/>
            <person name="Graser Y."/>
            <person name="Martinez-Rossi N."/>
            <person name="Heitman J."/>
            <person name="Young S.K."/>
            <person name="Zeng Q."/>
            <person name="Gargeya S."/>
            <person name="Abouelleil A."/>
            <person name="Alvarado L."/>
            <person name="Chapman S.B."/>
            <person name="Gainer-Dewar J."/>
            <person name="Goldberg J."/>
            <person name="Griggs A."/>
            <person name="Gujja S."/>
            <person name="Hansen M."/>
            <person name="Howarth C."/>
            <person name="Imamovic A."/>
            <person name="Larimer J."/>
            <person name="Martinez D."/>
            <person name="Murphy C."/>
            <person name="Pearson M.D."/>
            <person name="Persinoti G."/>
            <person name="Poon T."/>
            <person name="Priest M."/>
            <person name="Roberts A.D."/>
            <person name="Saif S."/>
            <person name="Shea T.D."/>
            <person name="Sykes S.N."/>
            <person name="Wortman J."/>
            <person name="Nusbaum C."/>
            <person name="Birren B."/>
        </authorList>
    </citation>
    <scope>NUCLEOTIDE SEQUENCE [LARGE SCALE GENOMIC DNA]</scope>
    <source>
        <strain evidence="6 7">MR816</strain>
    </source>
</reference>
<dbReference type="PANTHER" id="PTHR34997">
    <property type="entry name" value="AM15"/>
    <property type="match status" value="1"/>
</dbReference>
<dbReference type="InterPro" id="IPR036779">
    <property type="entry name" value="LysM_dom_sf"/>
</dbReference>
<comment type="caution">
    <text evidence="6">The sequence shown here is derived from an EMBL/GenBank/DDBJ whole genome shotgun (WGS) entry which is preliminary data.</text>
</comment>
<proteinExistence type="predicted"/>
<feature type="domain" description="LysM" evidence="5">
    <location>
        <begin position="642"/>
        <end position="688"/>
    </location>
</feature>
<evidence type="ECO:0000259" key="5">
    <source>
        <dbReference type="PROSITE" id="PS51782"/>
    </source>
</evidence>
<dbReference type="PANTHER" id="PTHR34997:SF1">
    <property type="entry name" value="PEPTIDOGLYCAN-BINDING LYSIN DOMAIN"/>
    <property type="match status" value="1"/>
</dbReference>
<evidence type="ECO:0000256" key="2">
    <source>
        <dbReference type="ARBA" id="ARBA00023026"/>
    </source>
</evidence>